<reference evidence="2" key="1">
    <citation type="journal article" date="2014" name="Nature">
        <title>Elephant shark genome provides unique insights into gnathostome evolution.</title>
        <authorList>
            <consortium name="International Elephant Shark Genome Sequencing Consortium"/>
            <person name="Venkatesh B."/>
            <person name="Lee A.P."/>
            <person name="Ravi V."/>
            <person name="Maurya A.K."/>
            <person name="Lian M.M."/>
            <person name="Swann J.B."/>
            <person name="Ohta Y."/>
            <person name="Flajnik M.F."/>
            <person name="Sutoh Y."/>
            <person name="Kasahara M."/>
            <person name="Hoon S."/>
            <person name="Gangu V."/>
            <person name="Roy S.W."/>
            <person name="Irimia M."/>
            <person name="Korzh V."/>
            <person name="Kondrychyn I."/>
            <person name="Lim Z.W."/>
            <person name="Tay B.H."/>
            <person name="Tohari S."/>
            <person name="Kong K.W."/>
            <person name="Ho S."/>
            <person name="Lorente-Galdos B."/>
            <person name="Quilez J."/>
            <person name="Marques-Bonet T."/>
            <person name="Raney B.J."/>
            <person name="Ingham P.W."/>
            <person name="Tay A."/>
            <person name="Hillier L.W."/>
            <person name="Minx P."/>
            <person name="Boehm T."/>
            <person name="Wilson R.K."/>
            <person name="Brenner S."/>
            <person name="Warren W.C."/>
        </authorList>
    </citation>
    <scope>NUCLEOTIDE SEQUENCE</scope>
    <source>
        <tissue evidence="2">Testis</tissue>
    </source>
</reference>
<sequence length="241" mass="26687">MAAAAALGLERGGCWWPLKRYGRLESATAGPAPGVWKTFESCQEKGLLSLTLVESGHFLIAQGPTLLEGFSLIEAPNWLRAERKGDCVLFGSKIKNASRMFRVQFNGDSKEQAQEHCSGCIQKLLQYINVENPNGKIQDQTPLTLSQATNSKQSETSGLEEGEVRTCSAEEEQPITQNRLCIRQLAQSMLGEASLELPLAYQQSALNTEELGPFLRLSLMDQHFPAFVEQVECELRKVINE</sequence>
<proteinExistence type="evidence at transcript level"/>
<organism evidence="2">
    <name type="scientific">Callorhinchus milii</name>
    <name type="common">Ghost shark</name>
    <dbReference type="NCBI Taxonomy" id="7868"/>
    <lineage>
        <taxon>Eukaryota</taxon>
        <taxon>Metazoa</taxon>
        <taxon>Chordata</taxon>
        <taxon>Craniata</taxon>
        <taxon>Vertebrata</taxon>
        <taxon>Chondrichthyes</taxon>
        <taxon>Holocephali</taxon>
        <taxon>Chimaeriformes</taxon>
        <taxon>Callorhinchidae</taxon>
        <taxon>Callorhinchus</taxon>
    </lineage>
</organism>
<dbReference type="Pfam" id="PF15165">
    <property type="entry name" value="REC114-like"/>
    <property type="match status" value="1"/>
</dbReference>
<dbReference type="PANTHER" id="PTHR34921">
    <property type="entry name" value="MEIOTIC RECOMBINATION PROTEIN REC114"/>
    <property type="match status" value="1"/>
</dbReference>
<evidence type="ECO:0000256" key="1">
    <source>
        <dbReference type="SAM" id="MobiDB-lite"/>
    </source>
</evidence>
<dbReference type="PANTHER" id="PTHR34921:SF1">
    <property type="entry name" value="MEIOTIC RECOMBINATION PROTEIN REC114"/>
    <property type="match status" value="1"/>
</dbReference>
<name>V9L4A7_CALMI</name>
<feature type="region of interest" description="Disordered" evidence="1">
    <location>
        <begin position="138"/>
        <end position="169"/>
    </location>
</feature>
<dbReference type="InterPro" id="IPR029168">
    <property type="entry name" value="REC114L"/>
</dbReference>
<evidence type="ECO:0000313" key="2">
    <source>
        <dbReference type="EMBL" id="AFP06394.1"/>
    </source>
</evidence>
<protein>
    <recommendedName>
        <fullName evidence="3">Meiotic recombination protein REC114</fullName>
    </recommendedName>
</protein>
<dbReference type="AlphaFoldDB" id="V9L4A7"/>
<dbReference type="EMBL" id="JW873877">
    <property type="protein sequence ID" value="AFP06394.1"/>
    <property type="molecule type" value="mRNA"/>
</dbReference>
<evidence type="ECO:0008006" key="3">
    <source>
        <dbReference type="Google" id="ProtNLM"/>
    </source>
</evidence>
<accession>V9L4A7</accession>
<feature type="compositionally biased region" description="Polar residues" evidence="1">
    <location>
        <begin position="138"/>
        <end position="157"/>
    </location>
</feature>